<evidence type="ECO:0008006" key="7">
    <source>
        <dbReference type="Google" id="ProtNLM"/>
    </source>
</evidence>
<name>A0AAV4JIP1_9GAST</name>
<sequence>MKNFLSHGCIGIFVEWEAEKPEEILKLADRVYISSIVINNTQVIVSKRECVPGDEELFEKITANITVGEAWNSALVDESSILFKIYKAEIENELNARMIQDGIPRYNSSRVLEFYLVQSMPVGARQKRQVRDMLGIVIELMFTGAVPVDSLLLLETDLETNGLQLKNLGRTITIQNIQFGQVEVDQDSGETFVVCGTVKCEFGSLCAERLGGIQYCACPEGRSGPTCGNAEITSTLTPQISPGTNTTVVTSKDAPPTEPSAVTTTSKDVPPTEPSAVTTTSKDASPTKPTPVSTTSKDAPTTKPTAVTTTSKDALPTEPSAVTTTSKDAPPTDPSAAFNQPDPRDGTLIISSLYPSRKCPAVRPGTAISCKDECTTDASCQGKQICCSNGCAKTCVLPHVAMPTDCWRRRVAATRRESVAMSSMDNQCTAVDIPE</sequence>
<comment type="caution">
    <text evidence="1">Lacks conserved residue(s) required for the propagation of feature annotation.</text>
</comment>
<dbReference type="PROSITE" id="PS00022">
    <property type="entry name" value="EGF_1"/>
    <property type="match status" value="1"/>
</dbReference>
<feature type="compositionally biased region" description="Polar residues" evidence="2">
    <location>
        <begin position="234"/>
        <end position="250"/>
    </location>
</feature>
<feature type="domain" description="WAP" evidence="4">
    <location>
        <begin position="353"/>
        <end position="399"/>
    </location>
</feature>
<gene>
    <name evidence="5" type="ORF">ElyMa_006932500</name>
</gene>
<protein>
    <recommendedName>
        <fullName evidence="7">WAP domain-containing protein</fullName>
    </recommendedName>
</protein>
<dbReference type="PROSITE" id="PS51390">
    <property type="entry name" value="WAP"/>
    <property type="match status" value="1"/>
</dbReference>
<dbReference type="GO" id="GO:0030414">
    <property type="term" value="F:peptidase inhibitor activity"/>
    <property type="evidence" value="ECO:0007669"/>
    <property type="project" value="InterPro"/>
</dbReference>
<dbReference type="Gene3D" id="4.10.75.10">
    <property type="entry name" value="Elafin-like"/>
    <property type="match status" value="1"/>
</dbReference>
<evidence type="ECO:0000256" key="1">
    <source>
        <dbReference type="PROSITE-ProRule" id="PRU00076"/>
    </source>
</evidence>
<evidence type="ECO:0000256" key="2">
    <source>
        <dbReference type="SAM" id="MobiDB-lite"/>
    </source>
</evidence>
<feature type="region of interest" description="Disordered" evidence="2">
    <location>
        <begin position="234"/>
        <end position="346"/>
    </location>
</feature>
<dbReference type="Proteomes" id="UP000762676">
    <property type="component" value="Unassembled WGS sequence"/>
</dbReference>
<dbReference type="InterPro" id="IPR000742">
    <property type="entry name" value="EGF"/>
</dbReference>
<keyword evidence="6" id="KW-1185">Reference proteome</keyword>
<dbReference type="EMBL" id="BMAT01013868">
    <property type="protein sequence ID" value="GFS21733.1"/>
    <property type="molecule type" value="Genomic_DNA"/>
</dbReference>
<evidence type="ECO:0000259" key="3">
    <source>
        <dbReference type="PROSITE" id="PS50026"/>
    </source>
</evidence>
<evidence type="ECO:0000259" key="4">
    <source>
        <dbReference type="PROSITE" id="PS51390"/>
    </source>
</evidence>
<feature type="compositionally biased region" description="Low complexity" evidence="2">
    <location>
        <begin position="286"/>
        <end position="310"/>
    </location>
</feature>
<dbReference type="PROSITE" id="PS50026">
    <property type="entry name" value="EGF_3"/>
    <property type="match status" value="1"/>
</dbReference>
<keyword evidence="1" id="KW-1015">Disulfide bond</keyword>
<feature type="disulfide bond" evidence="1">
    <location>
        <begin position="218"/>
        <end position="227"/>
    </location>
</feature>
<dbReference type="GO" id="GO:0005576">
    <property type="term" value="C:extracellular region"/>
    <property type="evidence" value="ECO:0007669"/>
    <property type="project" value="InterPro"/>
</dbReference>
<dbReference type="InterPro" id="IPR036645">
    <property type="entry name" value="Elafin-like_sf"/>
</dbReference>
<dbReference type="InterPro" id="IPR008197">
    <property type="entry name" value="WAP_dom"/>
</dbReference>
<keyword evidence="1" id="KW-0245">EGF-like domain</keyword>
<dbReference type="Pfam" id="PF00095">
    <property type="entry name" value="WAP"/>
    <property type="match status" value="1"/>
</dbReference>
<dbReference type="AlphaFoldDB" id="A0AAV4JIP1"/>
<evidence type="ECO:0000313" key="5">
    <source>
        <dbReference type="EMBL" id="GFS21733.1"/>
    </source>
</evidence>
<reference evidence="5 6" key="1">
    <citation type="journal article" date="2021" name="Elife">
        <title>Chloroplast acquisition without the gene transfer in kleptoplastic sea slugs, Plakobranchus ocellatus.</title>
        <authorList>
            <person name="Maeda T."/>
            <person name="Takahashi S."/>
            <person name="Yoshida T."/>
            <person name="Shimamura S."/>
            <person name="Takaki Y."/>
            <person name="Nagai Y."/>
            <person name="Toyoda A."/>
            <person name="Suzuki Y."/>
            <person name="Arimoto A."/>
            <person name="Ishii H."/>
            <person name="Satoh N."/>
            <person name="Nishiyama T."/>
            <person name="Hasebe M."/>
            <person name="Maruyama T."/>
            <person name="Minagawa J."/>
            <person name="Obokata J."/>
            <person name="Shigenobu S."/>
        </authorList>
    </citation>
    <scope>NUCLEOTIDE SEQUENCE [LARGE SCALE GENOMIC DNA]</scope>
</reference>
<feature type="domain" description="EGF-like" evidence="3">
    <location>
        <begin position="191"/>
        <end position="228"/>
    </location>
</feature>
<organism evidence="5 6">
    <name type="scientific">Elysia marginata</name>
    <dbReference type="NCBI Taxonomy" id="1093978"/>
    <lineage>
        <taxon>Eukaryota</taxon>
        <taxon>Metazoa</taxon>
        <taxon>Spiralia</taxon>
        <taxon>Lophotrochozoa</taxon>
        <taxon>Mollusca</taxon>
        <taxon>Gastropoda</taxon>
        <taxon>Heterobranchia</taxon>
        <taxon>Euthyneura</taxon>
        <taxon>Panpulmonata</taxon>
        <taxon>Sacoglossa</taxon>
        <taxon>Placobranchoidea</taxon>
        <taxon>Plakobranchidae</taxon>
        <taxon>Elysia</taxon>
    </lineage>
</organism>
<accession>A0AAV4JIP1</accession>
<dbReference type="CDD" id="cd00199">
    <property type="entry name" value="WAP"/>
    <property type="match status" value="1"/>
</dbReference>
<proteinExistence type="predicted"/>
<dbReference type="SUPFAM" id="SSF57256">
    <property type="entry name" value="Elafin-like"/>
    <property type="match status" value="1"/>
</dbReference>
<feature type="compositionally biased region" description="Polar residues" evidence="2">
    <location>
        <begin position="275"/>
        <end position="284"/>
    </location>
</feature>
<dbReference type="SMART" id="SM00217">
    <property type="entry name" value="WAP"/>
    <property type="match status" value="1"/>
</dbReference>
<evidence type="ECO:0000313" key="6">
    <source>
        <dbReference type="Proteomes" id="UP000762676"/>
    </source>
</evidence>
<comment type="caution">
    <text evidence="5">The sequence shown here is derived from an EMBL/GenBank/DDBJ whole genome shotgun (WGS) entry which is preliminary data.</text>
</comment>